<dbReference type="AlphaFoldDB" id="A0ABC9B7A3"/>
<dbReference type="Proteomes" id="UP001497457">
    <property type="component" value="Chromosome 24b"/>
</dbReference>
<protein>
    <submittedName>
        <fullName evidence="2">Uncharacterized protein</fullName>
    </submittedName>
</protein>
<accession>A0ABC9B7A3</accession>
<proteinExistence type="predicted"/>
<sequence length="630" mass="66236">MPSYTAAAAAMPGPSSSSASRPRKSSPSRPPSPATAPKPKAAGSSSSARRRSPLSDLNSRDSSAARERPGCFRFLLPSSAASGSRSASTPRTPKRPDPKPRPGARRPDRLPDQESRTRAGQEPGRRRGIEPIRAQIKKADPAAAAGKRQWLSRQVEQQQFEALTPEKKADSSGATPSSSATPPVHASISPEVSAACGSATPACFAAGPHVLPGVGDRRKCRPRGILAIAGEGMGMVSEEGLDGSAEPSRASIRWLSSPRAGTCSTECGSGEEASVNWLVSPRDGGGVDLLEDEIFVPRCSSEDAFWRFSPDCTGLLGSPLLGGLLDSGTPASDVSGTTPSSGFLPVQKTPSSGDSISPFSLIVKRASESSARLRSLCAQQGLGSSYSSGSAADPTPMSGESWAQSVSNGARSGLTRTGSRPMNMMDPVLECLEMLSLSPRPGDDDYDGNGMLPTPLPQLSFQFAGARTSLESIDLSSFKRSPRDIELKGSFRKPVMAETRISWREGLVSRMFDIGDLDCCKWISDDEDSPVLSHHNDEALLAGTNSQPGNGSSQHDGGDQQEACGGQQEACGFGSVEFSCIGDELNNDSSKAPPPNPVSVAESMRAEGFELVSSDDSDWTLLYKNDLFES</sequence>
<feature type="region of interest" description="Disordered" evidence="1">
    <location>
        <begin position="541"/>
        <end position="566"/>
    </location>
</feature>
<feature type="compositionally biased region" description="Polar residues" evidence="1">
    <location>
        <begin position="151"/>
        <end position="161"/>
    </location>
</feature>
<evidence type="ECO:0000256" key="1">
    <source>
        <dbReference type="SAM" id="MobiDB-lite"/>
    </source>
</evidence>
<feature type="compositionally biased region" description="Polar residues" evidence="1">
    <location>
        <begin position="332"/>
        <end position="341"/>
    </location>
</feature>
<feature type="region of interest" description="Disordered" evidence="1">
    <location>
        <begin position="330"/>
        <end position="353"/>
    </location>
</feature>
<dbReference type="PANTHER" id="PTHR36022:SF1">
    <property type="entry name" value="GPI-ANCHORED ADHESIN-LIKE PROTEIN"/>
    <property type="match status" value="1"/>
</dbReference>
<feature type="compositionally biased region" description="Low complexity" evidence="1">
    <location>
        <begin position="1"/>
        <end position="20"/>
    </location>
</feature>
<feature type="compositionally biased region" description="Polar residues" evidence="1">
    <location>
        <begin position="543"/>
        <end position="555"/>
    </location>
</feature>
<dbReference type="PANTHER" id="PTHR36022">
    <property type="entry name" value="GPI-ANCHORED ADHESIN-LIKE PROTEIN"/>
    <property type="match status" value="1"/>
</dbReference>
<feature type="compositionally biased region" description="Basic and acidic residues" evidence="1">
    <location>
        <begin position="94"/>
        <end position="130"/>
    </location>
</feature>
<feature type="compositionally biased region" description="Low complexity" evidence="1">
    <location>
        <begin position="171"/>
        <end position="186"/>
    </location>
</feature>
<name>A0ABC9B7A3_9POAL</name>
<gene>
    <name evidence="2" type="ORF">URODEC1_LOCUS62075</name>
</gene>
<dbReference type="EMBL" id="OZ075134">
    <property type="protein sequence ID" value="CAL4994814.1"/>
    <property type="molecule type" value="Genomic_DNA"/>
</dbReference>
<feature type="region of interest" description="Disordered" evidence="1">
    <location>
        <begin position="1"/>
        <end position="186"/>
    </location>
</feature>
<organism evidence="2 3">
    <name type="scientific">Urochloa decumbens</name>
    <dbReference type="NCBI Taxonomy" id="240449"/>
    <lineage>
        <taxon>Eukaryota</taxon>
        <taxon>Viridiplantae</taxon>
        <taxon>Streptophyta</taxon>
        <taxon>Embryophyta</taxon>
        <taxon>Tracheophyta</taxon>
        <taxon>Spermatophyta</taxon>
        <taxon>Magnoliopsida</taxon>
        <taxon>Liliopsida</taxon>
        <taxon>Poales</taxon>
        <taxon>Poaceae</taxon>
        <taxon>PACMAD clade</taxon>
        <taxon>Panicoideae</taxon>
        <taxon>Panicodae</taxon>
        <taxon>Paniceae</taxon>
        <taxon>Melinidinae</taxon>
        <taxon>Urochloa</taxon>
    </lineage>
</organism>
<evidence type="ECO:0000313" key="3">
    <source>
        <dbReference type="Proteomes" id="UP001497457"/>
    </source>
</evidence>
<feature type="compositionally biased region" description="Low complexity" evidence="1">
    <location>
        <begin position="37"/>
        <end position="47"/>
    </location>
</feature>
<feature type="compositionally biased region" description="Low complexity" evidence="1">
    <location>
        <begin position="77"/>
        <end position="91"/>
    </location>
</feature>
<keyword evidence="3" id="KW-1185">Reference proteome</keyword>
<evidence type="ECO:0000313" key="2">
    <source>
        <dbReference type="EMBL" id="CAL4994814.1"/>
    </source>
</evidence>
<reference evidence="2" key="1">
    <citation type="submission" date="2024-10" db="EMBL/GenBank/DDBJ databases">
        <authorList>
            <person name="Ryan C."/>
        </authorList>
    </citation>
    <scope>NUCLEOTIDE SEQUENCE [LARGE SCALE GENOMIC DNA]</scope>
</reference>
<feature type="region of interest" description="Disordered" evidence="1">
    <location>
        <begin position="384"/>
        <end position="422"/>
    </location>
</feature>
<feature type="compositionally biased region" description="Polar residues" evidence="1">
    <location>
        <begin position="401"/>
        <end position="420"/>
    </location>
</feature>